<name>A0A0A2V3G2_BEABA</name>
<dbReference type="AlphaFoldDB" id="A0A0A2V3G2"/>
<gene>
    <name evidence="1" type="ORF">BBAD15_g12474</name>
</gene>
<comment type="caution">
    <text evidence="1">The sequence shown here is derived from an EMBL/GenBank/DDBJ whole genome shotgun (WGS) entry which is preliminary data.</text>
</comment>
<protein>
    <submittedName>
        <fullName evidence="1">Uncharacterized protein</fullName>
    </submittedName>
</protein>
<dbReference type="Proteomes" id="UP000030106">
    <property type="component" value="Unassembled WGS sequence"/>
</dbReference>
<reference evidence="1 2" key="1">
    <citation type="submission" date="2012-10" db="EMBL/GenBank/DDBJ databases">
        <title>Genome sequencing and analysis of entomopathogenic fungi Beauveria bassiana D1-5.</title>
        <authorList>
            <person name="Li Q."/>
            <person name="Wang L."/>
            <person name="Zhang Z."/>
            <person name="Wang Q."/>
            <person name="Ren J."/>
            <person name="Wang M."/>
            <person name="Xu W."/>
            <person name="Wang J."/>
            <person name="Lu Y."/>
            <person name="Du Q."/>
            <person name="Sun Z."/>
        </authorList>
    </citation>
    <scope>NUCLEOTIDE SEQUENCE [LARGE SCALE GENOMIC DNA]</scope>
    <source>
        <strain evidence="1 2">D1-5</strain>
    </source>
</reference>
<dbReference type="EMBL" id="ANFO01001651">
    <property type="protein sequence ID" value="KGQ02316.1"/>
    <property type="molecule type" value="Genomic_DNA"/>
</dbReference>
<evidence type="ECO:0000313" key="2">
    <source>
        <dbReference type="Proteomes" id="UP000030106"/>
    </source>
</evidence>
<organism evidence="1 2">
    <name type="scientific">Beauveria bassiana D1-5</name>
    <dbReference type="NCBI Taxonomy" id="1245745"/>
    <lineage>
        <taxon>Eukaryota</taxon>
        <taxon>Fungi</taxon>
        <taxon>Dikarya</taxon>
        <taxon>Ascomycota</taxon>
        <taxon>Pezizomycotina</taxon>
        <taxon>Sordariomycetes</taxon>
        <taxon>Hypocreomycetidae</taxon>
        <taxon>Hypocreales</taxon>
        <taxon>Cordycipitaceae</taxon>
        <taxon>Beauveria</taxon>
    </lineage>
</organism>
<dbReference type="HOGENOM" id="CLU_1440813_0_0_1"/>
<sequence>MRWRASDTPSSAVTSPIAMPSAAMKVTSFMPRNASIWRRYGVIVSAGTLGHAFRRITERDAGAGDMIQIGLELRRQVEVVDRHGEHDTVGLHQLGHQGIAAFDDALLLDAAGVGRREQGAGGRAVEVRQRLGADIANGDDGGRIGLLDAGDQVVGQLLAVRTLAQNRGQDDKGLHNVISSADREKRVS</sequence>
<proteinExistence type="predicted"/>
<accession>A0A0A2V3G2</accession>
<evidence type="ECO:0000313" key="1">
    <source>
        <dbReference type="EMBL" id="KGQ02316.1"/>
    </source>
</evidence>